<proteinExistence type="predicted"/>
<dbReference type="AlphaFoldDB" id="A0A7V1PUR8"/>
<evidence type="ECO:0000259" key="1">
    <source>
        <dbReference type="PROSITE" id="PS51163"/>
    </source>
</evidence>
<dbReference type="Gene3D" id="3.90.870.10">
    <property type="entry name" value="DHBP synthase"/>
    <property type="match status" value="1"/>
</dbReference>
<name>A0A7V1PUR8_CALAY</name>
<dbReference type="GO" id="GO:0003725">
    <property type="term" value="F:double-stranded RNA binding"/>
    <property type="evidence" value="ECO:0007669"/>
    <property type="project" value="InterPro"/>
</dbReference>
<dbReference type="InterPro" id="IPR006070">
    <property type="entry name" value="Sua5-like_dom"/>
</dbReference>
<dbReference type="PANTHER" id="PTHR42828:SF3">
    <property type="entry name" value="THREONYLCARBAMOYL-AMP SYNTHASE"/>
    <property type="match status" value="1"/>
</dbReference>
<gene>
    <name evidence="2" type="ORF">ENJ10_10145</name>
</gene>
<dbReference type="Pfam" id="PF01300">
    <property type="entry name" value="Sua5_yciO_yrdC"/>
    <property type="match status" value="1"/>
</dbReference>
<dbReference type="EMBL" id="DRLD01000275">
    <property type="protein sequence ID" value="HED11038.1"/>
    <property type="molecule type" value="Genomic_DNA"/>
</dbReference>
<evidence type="ECO:0000313" key="2">
    <source>
        <dbReference type="EMBL" id="HED11038.1"/>
    </source>
</evidence>
<dbReference type="InterPro" id="IPR052532">
    <property type="entry name" value="SUA5_domain"/>
</dbReference>
<dbReference type="NCBIfam" id="TIGR00057">
    <property type="entry name" value="L-threonylcarbamoyladenylate synthase"/>
    <property type="match status" value="1"/>
</dbReference>
<dbReference type="PANTHER" id="PTHR42828">
    <property type="entry name" value="DHBP SYNTHASE RIBB-LIKE ALPHA/BETA DOMAIN-CONTAINING PROTEIN"/>
    <property type="match status" value="1"/>
</dbReference>
<organism evidence="2">
    <name type="scientific">Caldithrix abyssi</name>
    <dbReference type="NCBI Taxonomy" id="187145"/>
    <lineage>
        <taxon>Bacteria</taxon>
        <taxon>Pseudomonadati</taxon>
        <taxon>Calditrichota</taxon>
        <taxon>Calditrichia</taxon>
        <taxon>Calditrichales</taxon>
        <taxon>Calditrichaceae</taxon>
        <taxon>Caldithrix</taxon>
    </lineage>
</organism>
<dbReference type="InterPro" id="IPR017945">
    <property type="entry name" value="DHBP_synth_RibB-like_a/b_dom"/>
</dbReference>
<sequence>MSAIVKRAYPDTPHHKTVSEAVEILKRDGVIVYPTDTIYGLGADLLSKKAMERILRIKQAEKGKPLSFILNNLKDIAHYAIVPDYAYKIMRRVTPGPYTFILKATKNTPKYLLFKQKTIGIRIPRAPLALAIIEELGRPILSSSVPGSEEGFHSDPFEIEQEYGSLVDLILDGGVMYNNPSTMVDFSGDMPEIIREGAGPVDALMF</sequence>
<comment type="caution">
    <text evidence="2">The sequence shown here is derived from an EMBL/GenBank/DDBJ whole genome shotgun (WGS) entry which is preliminary data.</text>
</comment>
<reference evidence="2" key="1">
    <citation type="journal article" date="2020" name="mSystems">
        <title>Genome- and Community-Level Interaction Insights into Carbon Utilization and Element Cycling Functions of Hydrothermarchaeota in Hydrothermal Sediment.</title>
        <authorList>
            <person name="Zhou Z."/>
            <person name="Liu Y."/>
            <person name="Xu W."/>
            <person name="Pan J."/>
            <person name="Luo Z.H."/>
            <person name="Li M."/>
        </authorList>
    </citation>
    <scope>NUCLEOTIDE SEQUENCE [LARGE SCALE GENOMIC DNA]</scope>
    <source>
        <strain evidence="2">HyVt-456</strain>
    </source>
</reference>
<accession>A0A7V1PUR8</accession>
<protein>
    <submittedName>
        <fullName evidence="2">Threonylcarbamoyl-AMP synthase</fullName>
    </submittedName>
</protein>
<dbReference type="PROSITE" id="PS51163">
    <property type="entry name" value="YRDC"/>
    <property type="match status" value="1"/>
</dbReference>
<dbReference type="SUPFAM" id="SSF55821">
    <property type="entry name" value="YrdC/RibB"/>
    <property type="match status" value="1"/>
</dbReference>
<dbReference type="Proteomes" id="UP000886005">
    <property type="component" value="Unassembled WGS sequence"/>
</dbReference>
<feature type="domain" description="YrdC-like" evidence="1">
    <location>
        <begin position="15"/>
        <end position="199"/>
    </location>
</feature>